<evidence type="ECO:0000313" key="1">
    <source>
        <dbReference type="EMBL" id="GHI33239.1"/>
    </source>
</evidence>
<organism evidence="1 2">
    <name type="scientific">Streptomyces daghestanicus</name>
    <dbReference type="NCBI Taxonomy" id="66885"/>
    <lineage>
        <taxon>Bacteria</taxon>
        <taxon>Bacillati</taxon>
        <taxon>Actinomycetota</taxon>
        <taxon>Actinomycetes</taxon>
        <taxon>Kitasatosporales</taxon>
        <taxon>Streptomycetaceae</taxon>
        <taxon>Streptomyces</taxon>
    </lineage>
</organism>
<evidence type="ECO:0000313" key="2">
    <source>
        <dbReference type="Proteomes" id="UP001052655"/>
    </source>
</evidence>
<keyword evidence="2" id="KW-1185">Reference proteome</keyword>
<dbReference type="EMBL" id="BNDX01000013">
    <property type="protein sequence ID" value="GHI33239.1"/>
    <property type="molecule type" value="Genomic_DNA"/>
</dbReference>
<comment type="caution">
    <text evidence="1">The sequence shown here is derived from an EMBL/GenBank/DDBJ whole genome shotgun (WGS) entry which is preliminary data.</text>
</comment>
<proteinExistence type="predicted"/>
<name>A0ABQ3Q7H7_9ACTN</name>
<protein>
    <submittedName>
        <fullName evidence="1">Uncharacterized protein</fullName>
    </submittedName>
</protein>
<gene>
    <name evidence="1" type="ORF">Sdagh_49690</name>
</gene>
<reference evidence="1" key="1">
    <citation type="submission" date="2024-05" db="EMBL/GenBank/DDBJ databases">
        <title>Whole genome shotgun sequence of Streptomyces daghestanicus NBRC 12762.</title>
        <authorList>
            <person name="Komaki H."/>
            <person name="Tamura T."/>
        </authorList>
    </citation>
    <scope>NUCLEOTIDE SEQUENCE</scope>
    <source>
        <strain evidence="1">NBRC 12762</strain>
    </source>
</reference>
<sequence>MSFTRSDVALAWWLTGCQWQLLDWQPETNWGFAMTTVIHKTPEQLREQRDRLLAETGMSYEQLRDRAEVYSLSLDQLDVWHTIEGIDYLLDGDRGDVEAGRVSGRVCG</sequence>
<accession>A0ABQ3Q7H7</accession>
<dbReference type="Proteomes" id="UP001052655">
    <property type="component" value="Unassembled WGS sequence"/>
</dbReference>